<dbReference type="GO" id="GO:0005737">
    <property type="term" value="C:cytoplasm"/>
    <property type="evidence" value="ECO:0007669"/>
    <property type="project" value="TreeGrafter"/>
</dbReference>
<keyword evidence="7 13" id="KW-0472">Membrane</keyword>
<keyword evidence="4" id="KW-1003">Cell membrane</keyword>
<evidence type="ECO:0000256" key="1">
    <source>
        <dbReference type="ARBA" id="ARBA00004189"/>
    </source>
</evidence>
<evidence type="ECO:0000256" key="2">
    <source>
        <dbReference type="ARBA" id="ARBA00004651"/>
    </source>
</evidence>
<feature type="transmembrane region" description="Helical" evidence="13">
    <location>
        <begin position="453"/>
        <end position="471"/>
    </location>
</feature>
<dbReference type="EnsemblMetazoa" id="XM_022798577">
    <property type="protein sequence ID" value="XP_022654312"/>
    <property type="gene ID" value="LOC111247539"/>
</dbReference>
<proteinExistence type="inferred from homology"/>
<dbReference type="PANTHER" id="PTHR11923:SF110">
    <property type="entry name" value="SCAVENGER RECEPTOR CLASS B MEMBER 1"/>
    <property type="match status" value="1"/>
</dbReference>
<dbReference type="PRINTS" id="PR01609">
    <property type="entry name" value="CD36FAMILY"/>
</dbReference>
<dbReference type="InterPro" id="IPR002159">
    <property type="entry name" value="CD36_fam"/>
</dbReference>
<keyword evidence="15" id="KW-1185">Reference proteome</keyword>
<dbReference type="Proteomes" id="UP000594260">
    <property type="component" value="Unplaced"/>
</dbReference>
<dbReference type="OrthoDB" id="6499619at2759"/>
<evidence type="ECO:0000256" key="3">
    <source>
        <dbReference type="ARBA" id="ARBA00010532"/>
    </source>
</evidence>
<evidence type="ECO:0000313" key="14">
    <source>
        <dbReference type="EnsemblMetazoa" id="XP_022654312"/>
    </source>
</evidence>
<keyword evidence="6 13" id="KW-1133">Transmembrane helix</keyword>
<dbReference type="RefSeq" id="XP_022654312.1">
    <property type="nucleotide sequence ID" value="XM_022798577.1"/>
</dbReference>
<accession>A0A7M7JM90</accession>
<evidence type="ECO:0000256" key="7">
    <source>
        <dbReference type="ARBA" id="ARBA00023136"/>
    </source>
</evidence>
<keyword evidence="8" id="KW-1015">Disulfide bond</keyword>
<name>A0A7M7JM90_VARDE</name>
<feature type="transmembrane region" description="Helical" evidence="13">
    <location>
        <begin position="17"/>
        <end position="38"/>
    </location>
</feature>
<dbReference type="GO" id="GO:0005901">
    <property type="term" value="C:caveola"/>
    <property type="evidence" value="ECO:0007669"/>
    <property type="project" value="UniProtKB-SubCell"/>
</dbReference>
<evidence type="ECO:0000256" key="4">
    <source>
        <dbReference type="ARBA" id="ARBA00022475"/>
    </source>
</evidence>
<protein>
    <recommendedName>
        <fullName evidence="11">Scavenger receptor class B member 1</fullName>
    </recommendedName>
    <alternativeName>
        <fullName evidence="12">SR-BI</fullName>
    </alternativeName>
</protein>
<dbReference type="GO" id="GO:0005044">
    <property type="term" value="F:scavenger receptor activity"/>
    <property type="evidence" value="ECO:0007669"/>
    <property type="project" value="TreeGrafter"/>
</dbReference>
<dbReference type="Pfam" id="PF01130">
    <property type="entry name" value="CD36"/>
    <property type="match status" value="1"/>
</dbReference>
<comment type="subcellular location">
    <subcellularLocation>
        <location evidence="2">Cell membrane</location>
        <topology evidence="2">Multi-pass membrane protein</topology>
    </subcellularLocation>
    <subcellularLocation>
        <location evidence="1">Membrane</location>
        <location evidence="1">Caveola</location>
        <topology evidence="1">Multi-pass membrane protein</topology>
    </subcellularLocation>
</comment>
<dbReference type="AlphaFoldDB" id="A0A7M7JM90"/>
<evidence type="ECO:0000256" key="10">
    <source>
        <dbReference type="ARBA" id="ARBA00023180"/>
    </source>
</evidence>
<comment type="similarity">
    <text evidence="3">Belongs to the CD36 family.</text>
</comment>
<evidence type="ECO:0000256" key="12">
    <source>
        <dbReference type="ARBA" id="ARBA00042244"/>
    </source>
</evidence>
<evidence type="ECO:0000313" key="15">
    <source>
        <dbReference type="Proteomes" id="UP000594260"/>
    </source>
</evidence>
<sequence length="496" mass="55612">MTNCAYICSDIMKSRGIAGLGISCAFFLVACLSLLAYLKIPSFLQLAVSRSGLSPGSFAADLFSAIPFDIRQNVYMFNITNSEDFFNGAKPRFKQLGPYIFRIGLRKQMTWSEGDLLTFRENRKFWFDADLSHGHLNDTVYTVDPIYAMAQEVIDELPEFLERLFRPLLKSRKVLFKHSVDELLYNGYSDSLAELAHLIKPNLPVIGGKIGYLRAFNDTDDGDITVFAGTNPFTKDKRNLITQWNHKKTIPYYGDGCNGIWGANAELFPSFLSSSPPAQIGVFLPLLCRPWSLHFNETRQENGIELARFATGLDIFSPSNSSQIEQCAQPAGWPRGVFDVRACQHSFPALISLPHFLHSDEKILDAVDGLTPNVTEHDFHLDIFPLLGIPVRPAIRAQINVRIWRHLDTSQSNNPPIVYPVLWQEIVLSESAISYLSTMIWYIILLPETTLRVILMLLTILSVSLAVSYAYTSFSKVSDEETESILASAEDSAASS</sequence>
<evidence type="ECO:0000256" key="9">
    <source>
        <dbReference type="ARBA" id="ARBA00023170"/>
    </source>
</evidence>
<dbReference type="GeneID" id="111247539"/>
<reference evidence="14" key="1">
    <citation type="submission" date="2021-01" db="UniProtKB">
        <authorList>
            <consortium name="EnsemblMetazoa"/>
        </authorList>
    </citation>
    <scope>IDENTIFICATION</scope>
</reference>
<dbReference type="KEGG" id="vde:111247539"/>
<keyword evidence="5 13" id="KW-0812">Transmembrane</keyword>
<evidence type="ECO:0000256" key="11">
    <source>
        <dbReference type="ARBA" id="ARBA00040821"/>
    </source>
</evidence>
<evidence type="ECO:0000256" key="5">
    <source>
        <dbReference type="ARBA" id="ARBA00022692"/>
    </source>
</evidence>
<dbReference type="PANTHER" id="PTHR11923">
    <property type="entry name" value="SCAVENGER RECEPTOR CLASS B TYPE-1 SR-B1"/>
    <property type="match status" value="1"/>
</dbReference>
<evidence type="ECO:0000256" key="13">
    <source>
        <dbReference type="SAM" id="Phobius"/>
    </source>
</evidence>
<organism evidence="14 15">
    <name type="scientific">Varroa destructor</name>
    <name type="common">Honeybee mite</name>
    <dbReference type="NCBI Taxonomy" id="109461"/>
    <lineage>
        <taxon>Eukaryota</taxon>
        <taxon>Metazoa</taxon>
        <taxon>Ecdysozoa</taxon>
        <taxon>Arthropoda</taxon>
        <taxon>Chelicerata</taxon>
        <taxon>Arachnida</taxon>
        <taxon>Acari</taxon>
        <taxon>Parasitiformes</taxon>
        <taxon>Mesostigmata</taxon>
        <taxon>Gamasina</taxon>
        <taxon>Dermanyssoidea</taxon>
        <taxon>Varroidae</taxon>
        <taxon>Varroa</taxon>
    </lineage>
</organism>
<keyword evidence="10" id="KW-0325">Glycoprotein</keyword>
<keyword evidence="9" id="KW-0675">Receptor</keyword>
<dbReference type="InParanoid" id="A0A7M7JM90"/>
<evidence type="ECO:0000256" key="6">
    <source>
        <dbReference type="ARBA" id="ARBA00022989"/>
    </source>
</evidence>
<evidence type="ECO:0000256" key="8">
    <source>
        <dbReference type="ARBA" id="ARBA00023157"/>
    </source>
</evidence>